<feature type="non-terminal residue" evidence="2">
    <location>
        <position position="251"/>
    </location>
</feature>
<keyword evidence="3" id="KW-1185">Reference proteome</keyword>
<dbReference type="AlphaFoldDB" id="A0A9N9E8Y9"/>
<accession>A0A9N9E8Y9</accession>
<feature type="compositionally biased region" description="Basic residues" evidence="1">
    <location>
        <begin position="35"/>
        <end position="44"/>
    </location>
</feature>
<feature type="non-terminal residue" evidence="2">
    <location>
        <position position="1"/>
    </location>
</feature>
<feature type="region of interest" description="Disordered" evidence="1">
    <location>
        <begin position="18"/>
        <end position="47"/>
    </location>
</feature>
<name>A0A9N9E8Y9_9GLOM</name>
<evidence type="ECO:0000313" key="3">
    <source>
        <dbReference type="Proteomes" id="UP000789759"/>
    </source>
</evidence>
<dbReference type="Proteomes" id="UP000789759">
    <property type="component" value="Unassembled WGS sequence"/>
</dbReference>
<evidence type="ECO:0000313" key="2">
    <source>
        <dbReference type="EMBL" id="CAG8664440.1"/>
    </source>
</evidence>
<evidence type="ECO:0000256" key="1">
    <source>
        <dbReference type="SAM" id="MobiDB-lite"/>
    </source>
</evidence>
<dbReference type="OrthoDB" id="8191639at2759"/>
<protein>
    <submittedName>
        <fullName evidence="2">4543_t:CDS:1</fullName>
    </submittedName>
</protein>
<proteinExistence type="predicted"/>
<comment type="caution">
    <text evidence="2">The sequence shown here is derived from an EMBL/GenBank/DDBJ whole genome shotgun (WGS) entry which is preliminary data.</text>
</comment>
<gene>
    <name evidence="2" type="ORF">CPELLU_LOCUS9959</name>
</gene>
<dbReference type="EMBL" id="CAJVQA010007960">
    <property type="protein sequence ID" value="CAG8664440.1"/>
    <property type="molecule type" value="Genomic_DNA"/>
</dbReference>
<organism evidence="2 3">
    <name type="scientific">Cetraspora pellucida</name>
    <dbReference type="NCBI Taxonomy" id="1433469"/>
    <lineage>
        <taxon>Eukaryota</taxon>
        <taxon>Fungi</taxon>
        <taxon>Fungi incertae sedis</taxon>
        <taxon>Mucoromycota</taxon>
        <taxon>Glomeromycotina</taxon>
        <taxon>Glomeromycetes</taxon>
        <taxon>Diversisporales</taxon>
        <taxon>Gigasporaceae</taxon>
        <taxon>Cetraspora</taxon>
    </lineage>
</organism>
<reference evidence="2" key="1">
    <citation type="submission" date="2021-06" db="EMBL/GenBank/DDBJ databases">
        <authorList>
            <person name="Kallberg Y."/>
            <person name="Tangrot J."/>
            <person name="Rosling A."/>
        </authorList>
    </citation>
    <scope>NUCLEOTIDE SEQUENCE</scope>
    <source>
        <strain evidence="2">FL966</strain>
    </source>
</reference>
<sequence>MLASSNWQKIKYKIAHEGTLNKGKRKREESIPVHKSIKRSKSRKATSSEESSINKLWFDNIKQGLDDSLKNEKLKDHAKIGKYVSIDCEMVGVGPEGKTPSLKRLAQEELGMAIQEGKHSSNDVIQHTNVYAIEQGFATRLDCTEKNLSIIIRAEIVSCHTAEYYIKYVNLEHNHLMDTAVAVFDSSYCKLSNSKNNQMLMLYNSRISVLIIIKILNEEYKRYIHNKDMYNSLNHQSYNHVKGLSKISQLL</sequence>